<organism evidence="3 5">
    <name type="scientific">Ephemerocybe angulata</name>
    <dbReference type="NCBI Taxonomy" id="980116"/>
    <lineage>
        <taxon>Eukaryota</taxon>
        <taxon>Fungi</taxon>
        <taxon>Dikarya</taxon>
        <taxon>Basidiomycota</taxon>
        <taxon>Agaricomycotina</taxon>
        <taxon>Agaricomycetes</taxon>
        <taxon>Agaricomycetidae</taxon>
        <taxon>Agaricales</taxon>
        <taxon>Agaricineae</taxon>
        <taxon>Psathyrellaceae</taxon>
        <taxon>Ephemerocybe</taxon>
    </lineage>
</organism>
<dbReference type="EMBL" id="JACGCI010000033">
    <property type="protein sequence ID" value="KAF6754666.1"/>
    <property type="molecule type" value="Genomic_DNA"/>
</dbReference>
<keyword evidence="5" id="KW-1185">Reference proteome</keyword>
<comment type="caution">
    <text evidence="3">The sequence shown here is derived from an EMBL/GenBank/DDBJ whole genome shotgun (WGS) entry which is preliminary data.</text>
</comment>
<accession>A0A8H6HY66</accession>
<evidence type="ECO:0000313" key="2">
    <source>
        <dbReference type="EMBL" id="KAF6754660.1"/>
    </source>
</evidence>
<protein>
    <submittedName>
        <fullName evidence="3">Uncharacterized protein</fullName>
    </submittedName>
</protein>
<gene>
    <name evidence="2" type="ORF">DFP72DRAFT_848060</name>
    <name evidence="3" type="ORF">DFP72DRAFT_848062</name>
    <name evidence="4" type="ORF">DFP72DRAFT_848064</name>
</gene>
<reference evidence="3 5" key="1">
    <citation type="submission" date="2020-07" db="EMBL/GenBank/DDBJ databases">
        <title>Comparative genomics of pyrophilous fungi reveals a link between fire events and developmental genes.</title>
        <authorList>
            <consortium name="DOE Joint Genome Institute"/>
            <person name="Steindorff A.S."/>
            <person name="Carver A."/>
            <person name="Calhoun S."/>
            <person name="Stillman K."/>
            <person name="Liu H."/>
            <person name="Lipzen A."/>
            <person name="Pangilinan J."/>
            <person name="Labutti K."/>
            <person name="Bruns T.D."/>
            <person name="Grigoriev I.V."/>
        </authorList>
    </citation>
    <scope>NUCLEOTIDE SEQUENCE [LARGE SCALE GENOMIC DNA]</scope>
    <source>
        <strain evidence="3 5">CBS 144469</strain>
    </source>
</reference>
<name>A0A8H6HY66_9AGAR</name>
<dbReference type="EMBL" id="JACGCI010000033">
    <property type="protein sequence ID" value="KAF6754664.1"/>
    <property type="molecule type" value="Genomic_DNA"/>
</dbReference>
<evidence type="ECO:0000313" key="5">
    <source>
        <dbReference type="Proteomes" id="UP000521943"/>
    </source>
</evidence>
<evidence type="ECO:0000313" key="3">
    <source>
        <dbReference type="EMBL" id="KAF6754664.1"/>
    </source>
</evidence>
<dbReference type="Proteomes" id="UP000521943">
    <property type="component" value="Unassembled WGS sequence"/>
</dbReference>
<dbReference type="EMBL" id="JACGCI010000033">
    <property type="protein sequence ID" value="KAF6754660.1"/>
    <property type="molecule type" value="Genomic_DNA"/>
</dbReference>
<proteinExistence type="predicted"/>
<evidence type="ECO:0000313" key="4">
    <source>
        <dbReference type="EMBL" id="KAF6754666.1"/>
    </source>
</evidence>
<feature type="region of interest" description="Disordered" evidence="1">
    <location>
        <begin position="1"/>
        <end position="26"/>
    </location>
</feature>
<sequence>MSGTGIDRQIRPMKTPRPHTSELPTGLAHRQRRKIRRKITVANLVAKGTSALVQIEFHSIISADCATSEDTVMECTVTADAVTSEVAKSNSLQFGDTPRNFREHLSIIVGAYLRLFKIVKYIIIYTPDYTIPCSPIPQAKHARKSSTQGAHLLLIPFTPITPFQRHPYAEPVLGAPAHDASNVHRQPTWPLARFLRQLCAQSQSAKRDTHVKRIPHTWPWLPRGGYSDEVAVGIFGLDPERAESGGRRENLGIRGARHPPFSSSFAHPIATSSQLCEFLRRWTRKTARHSEASSSRPTGLTLLLDEEGDTRASTFDDPHHMAITVSERPMSSASRPQETVGTIEGAWGLGDDCQCGPFKPTLATNDYRGRDYDSGTLFGVVAAGSVSVPPSRLRIETRVPKSNSAVVEARYGSGRLADFVRTGGIAVETRGRSGRRSQGVEPSESIKRIFVAHPVNVEVTTVGASAWIIADPGAVFLSLPSYGARGIRWKWEPIPFVAQNIWENASDSATLDTRPSCSTPFLDLVRLAQRNGFELETIVERLGLDVDLLTGVAFSLGSIYARAHTVIRSRMEPSAFFHEAVVEILDLDVDLRPEWAREHRGGGKCSPGVVEKGLVGEKGLYAGANHSS</sequence>
<dbReference type="AlphaFoldDB" id="A0A8H6HY66"/>
<evidence type="ECO:0000256" key="1">
    <source>
        <dbReference type="SAM" id="MobiDB-lite"/>
    </source>
</evidence>